<protein>
    <submittedName>
        <fullName evidence="1">(diamondback moth) hypothetical protein</fullName>
    </submittedName>
</protein>
<sequence>VAYPIRTAAVVIARYDTLWPVEIISAVRYRRIAPVVEVSGAASSAEPLALGRYVVPLPLEEVHHGGVARRIVGVLVGGGYSHGRKK</sequence>
<comment type="caution">
    <text evidence="1">The sequence shown here is derived from an EMBL/GenBank/DDBJ whole genome shotgun (WGS) entry which is preliminary data.</text>
</comment>
<gene>
    <name evidence="1" type="ORF">PLXY2_LOCUS8395</name>
</gene>
<evidence type="ECO:0000313" key="2">
    <source>
        <dbReference type="Proteomes" id="UP000653454"/>
    </source>
</evidence>
<dbReference type="EMBL" id="CAJHNJ030000031">
    <property type="protein sequence ID" value="CAG9125508.1"/>
    <property type="molecule type" value="Genomic_DNA"/>
</dbReference>
<proteinExistence type="predicted"/>
<reference evidence="1" key="1">
    <citation type="submission" date="2020-11" db="EMBL/GenBank/DDBJ databases">
        <authorList>
            <person name="Whiteford S."/>
        </authorList>
    </citation>
    <scope>NUCLEOTIDE SEQUENCE</scope>
</reference>
<keyword evidence="2" id="KW-1185">Reference proteome</keyword>
<name>A0A8S4FEM6_PLUXY</name>
<organism evidence="1 2">
    <name type="scientific">Plutella xylostella</name>
    <name type="common">Diamondback moth</name>
    <name type="synonym">Plutella maculipennis</name>
    <dbReference type="NCBI Taxonomy" id="51655"/>
    <lineage>
        <taxon>Eukaryota</taxon>
        <taxon>Metazoa</taxon>
        <taxon>Ecdysozoa</taxon>
        <taxon>Arthropoda</taxon>
        <taxon>Hexapoda</taxon>
        <taxon>Insecta</taxon>
        <taxon>Pterygota</taxon>
        <taxon>Neoptera</taxon>
        <taxon>Endopterygota</taxon>
        <taxon>Lepidoptera</taxon>
        <taxon>Glossata</taxon>
        <taxon>Ditrysia</taxon>
        <taxon>Yponomeutoidea</taxon>
        <taxon>Plutellidae</taxon>
        <taxon>Plutella</taxon>
    </lineage>
</organism>
<dbReference type="AlphaFoldDB" id="A0A8S4FEM6"/>
<evidence type="ECO:0000313" key="1">
    <source>
        <dbReference type="EMBL" id="CAG9125508.1"/>
    </source>
</evidence>
<feature type="non-terminal residue" evidence="1">
    <location>
        <position position="1"/>
    </location>
</feature>
<dbReference type="Proteomes" id="UP000653454">
    <property type="component" value="Unassembled WGS sequence"/>
</dbReference>
<accession>A0A8S4FEM6</accession>